<protein>
    <submittedName>
        <fullName evidence="1">Uncharacterized protein</fullName>
    </submittedName>
</protein>
<dbReference type="EMBL" id="OC317542">
    <property type="protein sequence ID" value="CAD7397596.1"/>
    <property type="molecule type" value="Genomic_DNA"/>
</dbReference>
<accession>A0A7R9CJ91</accession>
<name>A0A7R9CJ91_TIMCR</name>
<proteinExistence type="predicted"/>
<sequence>MVYGIILVLDRSADDGEIKTADVSHLCLHRLTDAVGLPDWSHGGNSSNPTAIRGGSIGQLNGTITAWKLLI</sequence>
<reference evidence="1" key="1">
    <citation type="submission" date="2020-11" db="EMBL/GenBank/DDBJ databases">
        <authorList>
            <person name="Tran Van P."/>
        </authorList>
    </citation>
    <scope>NUCLEOTIDE SEQUENCE</scope>
</reference>
<evidence type="ECO:0000313" key="1">
    <source>
        <dbReference type="EMBL" id="CAD7397596.1"/>
    </source>
</evidence>
<organism evidence="1">
    <name type="scientific">Timema cristinae</name>
    <name type="common">Walking stick</name>
    <dbReference type="NCBI Taxonomy" id="61476"/>
    <lineage>
        <taxon>Eukaryota</taxon>
        <taxon>Metazoa</taxon>
        <taxon>Ecdysozoa</taxon>
        <taxon>Arthropoda</taxon>
        <taxon>Hexapoda</taxon>
        <taxon>Insecta</taxon>
        <taxon>Pterygota</taxon>
        <taxon>Neoptera</taxon>
        <taxon>Polyneoptera</taxon>
        <taxon>Phasmatodea</taxon>
        <taxon>Timematodea</taxon>
        <taxon>Timematoidea</taxon>
        <taxon>Timematidae</taxon>
        <taxon>Timema</taxon>
    </lineage>
</organism>
<gene>
    <name evidence="1" type="ORF">TCEB3V08_LOCUS4157</name>
</gene>
<dbReference type="AlphaFoldDB" id="A0A7R9CJ91"/>